<dbReference type="EMBL" id="CP007451">
    <property type="protein sequence ID" value="AHW60678.1"/>
    <property type="molecule type" value="Genomic_DNA"/>
</dbReference>
<accession>X5DCV5</accession>
<organism evidence="3 5">
    <name type="scientific">Draconibacterium orientale</name>
    <dbReference type="NCBI Taxonomy" id="1168034"/>
    <lineage>
        <taxon>Bacteria</taxon>
        <taxon>Pseudomonadati</taxon>
        <taxon>Bacteroidota</taxon>
        <taxon>Bacteroidia</taxon>
        <taxon>Marinilabiliales</taxon>
        <taxon>Prolixibacteraceae</taxon>
        <taxon>Draconibacterium</taxon>
    </lineage>
</organism>
<dbReference type="eggNOG" id="COG1390">
    <property type="taxonomic scope" value="Bacteria"/>
</dbReference>
<dbReference type="STRING" id="1168034.FH5T_16440"/>
<dbReference type="OrthoDB" id="1093377at2"/>
<dbReference type="CDD" id="cd06503">
    <property type="entry name" value="ATP-synt_Fo_b"/>
    <property type="match status" value="1"/>
</dbReference>
<evidence type="ECO:0000313" key="4">
    <source>
        <dbReference type="Proteomes" id="UP000023772"/>
    </source>
</evidence>
<evidence type="ECO:0000313" key="3">
    <source>
        <dbReference type="EMBL" id="SET77900.1"/>
    </source>
</evidence>
<evidence type="ECO:0000313" key="2">
    <source>
        <dbReference type="EMBL" id="AHW60678.1"/>
    </source>
</evidence>
<proteinExistence type="predicted"/>
<keyword evidence="4" id="KW-1185">Reference proteome</keyword>
<dbReference type="AlphaFoldDB" id="X5DCV5"/>
<dbReference type="KEGG" id="dori:FH5T_16440"/>
<dbReference type="EMBL" id="FOHT01000023">
    <property type="protein sequence ID" value="SET77900.1"/>
    <property type="molecule type" value="Genomic_DNA"/>
</dbReference>
<evidence type="ECO:0000256" key="1">
    <source>
        <dbReference type="SAM" id="Coils"/>
    </source>
</evidence>
<sequence length="208" mass="23492">MTNRIEEITQKIYNEGIIKAKDDADQLIAEAKEKADAIIRSAKRTQEEIIREAQKQASEDKKRTEAELQLATRQFISHLKQQITQLITTAQINSPVNEAFNDSDFIKKIILALIEKWDPKAGKSIDLHLLLPSDDQKDLTAFLQKNATEAMNKGIEISTDPKLKSGFRIGPKDGSYLISFTAQDFANYFKQYVTDGTKKLLFDAVETA</sequence>
<keyword evidence="1" id="KW-0175">Coiled coil</keyword>
<reference evidence="2 4" key="1">
    <citation type="submission" date="2014-03" db="EMBL/GenBank/DDBJ databases">
        <title>Complete genome sequence of a deeply braunched marine Bacteroidia bacterium Draconibacterium orientale type strain FH5T.</title>
        <authorList>
            <person name="Li X."/>
            <person name="Wang X."/>
            <person name="Xie Z."/>
            <person name="Du Z."/>
            <person name="Chen G."/>
        </authorList>
    </citation>
    <scope>NUCLEOTIDE SEQUENCE [LARGE SCALE GENOMIC DNA]</scope>
    <source>
        <strain evidence="2 4">FH5</strain>
    </source>
</reference>
<dbReference type="SUPFAM" id="SSF160527">
    <property type="entry name" value="V-type ATPase subunit E-like"/>
    <property type="match status" value="1"/>
</dbReference>
<dbReference type="Proteomes" id="UP000181981">
    <property type="component" value="Unassembled WGS sequence"/>
</dbReference>
<gene>
    <name evidence="2" type="ORF">FH5T_16440</name>
    <name evidence="3" type="ORF">SAMN05444285_12314</name>
</gene>
<evidence type="ECO:0000313" key="5">
    <source>
        <dbReference type="Proteomes" id="UP000181981"/>
    </source>
</evidence>
<name>X5DCV5_9BACT</name>
<dbReference type="Proteomes" id="UP000023772">
    <property type="component" value="Chromosome"/>
</dbReference>
<dbReference type="RefSeq" id="WP_038560795.1">
    <property type="nucleotide sequence ID" value="NZ_FOHT01000023.1"/>
</dbReference>
<protein>
    <submittedName>
        <fullName evidence="2">ATP synthase subunit E</fullName>
    </submittedName>
    <submittedName>
        <fullName evidence="3">V/A-type H+-transporting ATPase subunit E</fullName>
    </submittedName>
</protein>
<feature type="coiled-coil region" evidence="1">
    <location>
        <begin position="28"/>
        <end position="74"/>
    </location>
</feature>
<reference evidence="3 5" key="2">
    <citation type="submission" date="2016-10" db="EMBL/GenBank/DDBJ databases">
        <authorList>
            <person name="de Groot N.N."/>
        </authorList>
    </citation>
    <scope>NUCLEOTIDE SEQUENCE [LARGE SCALE GENOMIC DNA]</scope>
    <source>
        <strain evidence="3 5">DSM 25947</strain>
    </source>
</reference>
<dbReference type="HOGENOM" id="CLU_105793_1_0_10"/>